<proteinExistence type="predicted"/>
<name>A0A1E5GXD3_9ENTE</name>
<dbReference type="AlphaFoldDB" id="A0A1E5GXD3"/>
<dbReference type="InterPro" id="IPR004560">
    <property type="entry name" value="L-Ru-5P_3-Epase"/>
</dbReference>
<dbReference type="InterPro" id="IPR013022">
    <property type="entry name" value="Xyl_isomerase-like_TIM-brl"/>
</dbReference>
<dbReference type="STRING" id="903983.BCR23_04430"/>
<comment type="caution">
    <text evidence="4">The sequence shown here is derived from an EMBL/GenBank/DDBJ whole genome shotgun (WGS) entry which is preliminary data.</text>
</comment>
<dbReference type="Gene3D" id="3.20.20.150">
    <property type="entry name" value="Divalent-metal-dependent TIM barrel enzymes"/>
    <property type="match status" value="1"/>
</dbReference>
<dbReference type="Proteomes" id="UP000094764">
    <property type="component" value="Unassembled WGS sequence"/>
</dbReference>
<protein>
    <recommendedName>
        <fullName evidence="2">L-ribulose-5-phosphate 3-epimerase</fullName>
    </recommendedName>
</protein>
<keyword evidence="5" id="KW-1185">Reference proteome</keyword>
<dbReference type="NCBIfam" id="NF009689">
    <property type="entry name" value="PRK13210.1"/>
    <property type="match status" value="1"/>
</dbReference>
<organism evidence="4 5">
    <name type="scientific">Enterococcus quebecensis</name>
    <dbReference type="NCBI Taxonomy" id="903983"/>
    <lineage>
        <taxon>Bacteria</taxon>
        <taxon>Bacillati</taxon>
        <taxon>Bacillota</taxon>
        <taxon>Bacilli</taxon>
        <taxon>Lactobacillales</taxon>
        <taxon>Enterococcaceae</taxon>
        <taxon>Enterococcus</taxon>
    </lineage>
</organism>
<dbReference type="EMBL" id="MIKB01000012">
    <property type="protein sequence ID" value="OEG17255.1"/>
    <property type="molecule type" value="Genomic_DNA"/>
</dbReference>
<gene>
    <name evidence="4" type="ORF">BCR23_04430</name>
</gene>
<dbReference type="NCBIfam" id="TIGR00542">
    <property type="entry name" value="hxl6Piso_put"/>
    <property type="match status" value="1"/>
</dbReference>
<dbReference type="PANTHER" id="PTHR43489:SF1">
    <property type="entry name" value="L-RIBULOSE-5-PHOSPHATE 3-EPIMERASE SGBU-RELATED"/>
    <property type="match status" value="1"/>
</dbReference>
<dbReference type="GO" id="GO:0019852">
    <property type="term" value="P:L-ascorbic acid metabolic process"/>
    <property type="evidence" value="ECO:0007669"/>
    <property type="project" value="TreeGrafter"/>
</dbReference>
<dbReference type="OrthoDB" id="3185623at2"/>
<evidence type="ECO:0000313" key="5">
    <source>
        <dbReference type="Proteomes" id="UP000094764"/>
    </source>
</evidence>
<evidence type="ECO:0000256" key="1">
    <source>
        <dbReference type="ARBA" id="ARBA00023235"/>
    </source>
</evidence>
<dbReference type="GO" id="GO:0016861">
    <property type="term" value="F:intramolecular oxidoreductase activity, interconverting aldoses and ketoses"/>
    <property type="evidence" value="ECO:0007669"/>
    <property type="project" value="InterPro"/>
</dbReference>
<evidence type="ECO:0000313" key="4">
    <source>
        <dbReference type="EMBL" id="OEG17255.1"/>
    </source>
</evidence>
<reference evidence="5" key="1">
    <citation type="submission" date="2016-09" db="EMBL/GenBank/DDBJ databases">
        <authorList>
            <person name="Gulvik C.A."/>
        </authorList>
    </citation>
    <scope>NUCLEOTIDE SEQUENCE [LARGE SCALE GENOMIC DNA]</scope>
    <source>
        <strain evidence="5">LMG 26306</strain>
    </source>
</reference>
<dbReference type="GO" id="GO:0034015">
    <property type="term" value="F:L-ribulose-5-phosphate 3-epimerase activity"/>
    <property type="evidence" value="ECO:0007669"/>
    <property type="project" value="TreeGrafter"/>
</dbReference>
<dbReference type="InterPro" id="IPR036237">
    <property type="entry name" value="Xyl_isomerase-like_sf"/>
</dbReference>
<dbReference type="PATRIC" id="fig|903983.4.peg.1100"/>
<dbReference type="SUPFAM" id="SSF51658">
    <property type="entry name" value="Xylose isomerase-like"/>
    <property type="match status" value="1"/>
</dbReference>
<dbReference type="PANTHER" id="PTHR43489">
    <property type="entry name" value="ISOMERASE"/>
    <property type="match status" value="1"/>
</dbReference>
<dbReference type="NCBIfam" id="NF009688">
    <property type="entry name" value="PRK13209.1"/>
    <property type="match status" value="1"/>
</dbReference>
<accession>A0A1E5GXD3</accession>
<evidence type="ECO:0000259" key="3">
    <source>
        <dbReference type="Pfam" id="PF01261"/>
    </source>
</evidence>
<sequence>MTTFGIYEKALPKNISWKERLLLAKKLNFDFVEMSIDETDERLKRLDWTDEERKEVRDAIHETKVNILSICLSGHRRFPLGSMDQEKRDTALIIMEKAIALASDLGIRTIQLAGYDVYYEEKTVTSRAYFIENLKKAVAMAAAKEVVLSIEIMDDPFINSISKFLKIKEQIPSPYLQVYPDLGNLSAWPENDVGYELEIGIDHISAIHLKDTIAVTDKFPGKFKEVPFGSGCVDFLGCLKTLKRLEYNGPFLIEMWSENSEAPEKEIEKAKTFLFPYLKEVGYVVK</sequence>
<dbReference type="InterPro" id="IPR050417">
    <property type="entry name" value="Sugar_Epim/Isomerase"/>
</dbReference>
<dbReference type="RefSeq" id="WP_069634576.1">
    <property type="nucleotide sequence ID" value="NZ_JXKZ01000019.1"/>
</dbReference>
<keyword evidence="1" id="KW-0413">Isomerase</keyword>
<dbReference type="Pfam" id="PF01261">
    <property type="entry name" value="AP_endonuc_2"/>
    <property type="match status" value="1"/>
</dbReference>
<feature type="domain" description="Xylose isomerase-like TIM barrel" evidence="3">
    <location>
        <begin position="23"/>
        <end position="274"/>
    </location>
</feature>
<evidence type="ECO:0000256" key="2">
    <source>
        <dbReference type="NCBIfam" id="TIGR00542"/>
    </source>
</evidence>